<protein>
    <recommendedName>
        <fullName evidence="1">N-acetyltransferase domain-containing protein</fullName>
    </recommendedName>
</protein>
<dbReference type="OrthoDB" id="5689at2759"/>
<dbReference type="InterPro" id="IPR000182">
    <property type="entry name" value="GNAT_dom"/>
</dbReference>
<dbReference type="EMBL" id="CP090166">
    <property type="protein sequence ID" value="UJO16684.1"/>
    <property type="molecule type" value="Genomic_DNA"/>
</dbReference>
<dbReference type="Proteomes" id="UP000756132">
    <property type="component" value="Chromosome 4"/>
</dbReference>
<proteinExistence type="predicted"/>
<dbReference type="RefSeq" id="XP_047761050.1">
    <property type="nucleotide sequence ID" value="XM_047904105.1"/>
</dbReference>
<feature type="domain" description="N-acetyltransferase" evidence="1">
    <location>
        <begin position="11"/>
        <end position="192"/>
    </location>
</feature>
<dbReference type="SUPFAM" id="SSF55729">
    <property type="entry name" value="Acyl-CoA N-acyltransferases (Nat)"/>
    <property type="match status" value="1"/>
</dbReference>
<dbReference type="AlphaFoldDB" id="A0A9Q8LFY1"/>
<gene>
    <name evidence="2" type="ORF">CLAFUR5_04957</name>
</gene>
<evidence type="ECO:0000313" key="3">
    <source>
        <dbReference type="Proteomes" id="UP000756132"/>
    </source>
</evidence>
<dbReference type="KEGG" id="ffu:CLAFUR5_04957"/>
<reference evidence="2" key="2">
    <citation type="journal article" date="2022" name="Microb. Genom.">
        <title>A chromosome-scale genome assembly of the tomato pathogen Cladosporium fulvum reveals a compartmentalized genome architecture and the presence of a dispensable chromosome.</title>
        <authorList>
            <person name="Zaccaron A.Z."/>
            <person name="Chen L.H."/>
            <person name="Samaras A."/>
            <person name="Stergiopoulos I."/>
        </authorList>
    </citation>
    <scope>NUCLEOTIDE SEQUENCE</scope>
    <source>
        <strain evidence="2">Race5_Kim</strain>
    </source>
</reference>
<dbReference type="GO" id="GO:0016747">
    <property type="term" value="F:acyltransferase activity, transferring groups other than amino-acyl groups"/>
    <property type="evidence" value="ECO:0007669"/>
    <property type="project" value="InterPro"/>
</dbReference>
<sequence length="199" mass="22102">MSLNGNTRSQLAYRVAVPSEAPHLAALINTAFRSELPGQTWLFDDQERRIDIVSTEPIAGFIDSAESVLLTGVINNGSAAVACCYLRKPSNPPEPHMTADAAWFDLLSVLSAHHGCGYGFAMLAAAENFVLEHWSAKRLEFDFVSSRLQLRAWYERCGYRATGARRDFPYGQHGREILADGLDMVVLGKDLEDQQRNRS</sequence>
<reference evidence="2" key="1">
    <citation type="submission" date="2021-12" db="EMBL/GenBank/DDBJ databases">
        <authorList>
            <person name="Zaccaron A."/>
            <person name="Stergiopoulos I."/>
        </authorList>
    </citation>
    <scope>NUCLEOTIDE SEQUENCE</scope>
    <source>
        <strain evidence="2">Race5_Kim</strain>
    </source>
</reference>
<evidence type="ECO:0000313" key="2">
    <source>
        <dbReference type="EMBL" id="UJO16684.1"/>
    </source>
</evidence>
<accession>A0A9Q8LFY1</accession>
<dbReference type="Gene3D" id="3.40.630.30">
    <property type="match status" value="1"/>
</dbReference>
<dbReference type="PROSITE" id="PS51186">
    <property type="entry name" value="GNAT"/>
    <property type="match status" value="1"/>
</dbReference>
<organism evidence="2 3">
    <name type="scientific">Passalora fulva</name>
    <name type="common">Tomato leaf mold</name>
    <name type="synonym">Cladosporium fulvum</name>
    <dbReference type="NCBI Taxonomy" id="5499"/>
    <lineage>
        <taxon>Eukaryota</taxon>
        <taxon>Fungi</taxon>
        <taxon>Dikarya</taxon>
        <taxon>Ascomycota</taxon>
        <taxon>Pezizomycotina</taxon>
        <taxon>Dothideomycetes</taxon>
        <taxon>Dothideomycetidae</taxon>
        <taxon>Mycosphaerellales</taxon>
        <taxon>Mycosphaerellaceae</taxon>
        <taxon>Fulvia</taxon>
    </lineage>
</organism>
<evidence type="ECO:0000259" key="1">
    <source>
        <dbReference type="PROSITE" id="PS51186"/>
    </source>
</evidence>
<name>A0A9Q8LFY1_PASFU</name>
<dbReference type="InterPro" id="IPR016181">
    <property type="entry name" value="Acyl_CoA_acyltransferase"/>
</dbReference>
<dbReference type="GeneID" id="71984835"/>
<dbReference type="Pfam" id="PF00583">
    <property type="entry name" value="Acetyltransf_1"/>
    <property type="match status" value="1"/>
</dbReference>
<keyword evidence="3" id="KW-1185">Reference proteome</keyword>